<reference evidence="1" key="1">
    <citation type="submission" date="2019-08" db="EMBL/GenBank/DDBJ databases">
        <authorList>
            <person name="Kucharzyk K."/>
            <person name="Murdoch R.W."/>
            <person name="Higgins S."/>
            <person name="Loffler F."/>
        </authorList>
    </citation>
    <scope>NUCLEOTIDE SEQUENCE</scope>
</reference>
<name>A0A645BYF3_9ZZZZ</name>
<sequence length="68" mass="7265">MLTGTPARFARYGLPGTGIELVAENIAEVSGVVAVGGPGGEGQTLRYRVKILFLPGGYREALWPEFEE</sequence>
<dbReference type="EMBL" id="VSSQ01023427">
    <property type="protein sequence ID" value="MPM70352.1"/>
    <property type="molecule type" value="Genomic_DNA"/>
</dbReference>
<organism evidence="1">
    <name type="scientific">bioreactor metagenome</name>
    <dbReference type="NCBI Taxonomy" id="1076179"/>
    <lineage>
        <taxon>unclassified sequences</taxon>
        <taxon>metagenomes</taxon>
        <taxon>ecological metagenomes</taxon>
    </lineage>
</organism>
<accession>A0A645BYF3</accession>
<protein>
    <submittedName>
        <fullName evidence="1">Uncharacterized protein</fullName>
    </submittedName>
</protein>
<evidence type="ECO:0000313" key="1">
    <source>
        <dbReference type="EMBL" id="MPM70352.1"/>
    </source>
</evidence>
<proteinExistence type="predicted"/>
<gene>
    <name evidence="1" type="ORF">SDC9_117307</name>
</gene>
<comment type="caution">
    <text evidence="1">The sequence shown here is derived from an EMBL/GenBank/DDBJ whole genome shotgun (WGS) entry which is preliminary data.</text>
</comment>
<dbReference type="AlphaFoldDB" id="A0A645BYF3"/>